<accession>A0AAW0GMY2</accession>
<dbReference type="Proteomes" id="UP001385951">
    <property type="component" value="Unassembled WGS sequence"/>
</dbReference>
<organism evidence="2 3">
    <name type="scientific">Cerrena zonata</name>
    <dbReference type="NCBI Taxonomy" id="2478898"/>
    <lineage>
        <taxon>Eukaryota</taxon>
        <taxon>Fungi</taxon>
        <taxon>Dikarya</taxon>
        <taxon>Basidiomycota</taxon>
        <taxon>Agaricomycotina</taxon>
        <taxon>Agaricomycetes</taxon>
        <taxon>Polyporales</taxon>
        <taxon>Cerrenaceae</taxon>
        <taxon>Cerrena</taxon>
    </lineage>
</organism>
<dbReference type="PANTHER" id="PTHR37848">
    <property type="entry name" value="EXPRESSED PROTEIN"/>
    <property type="match status" value="1"/>
</dbReference>
<gene>
    <name evidence="2" type="ORF">QCA50_001891</name>
</gene>
<sequence length="473" mass="53317">MIVPSDSKDDTPLIDLGSPSSSNSAVAGPSTLPTTTDATPSLSGKDAEANRESMPTVLEGIDFPVPAGGEEPPPEFTPYEAEYFATSNGDIVSHDTHLNEDGEALYRFLLSMSQNNPPGFFLYAHGSHTEHRTRMVQRRDSNGNWRTQRETYTETITDFDFHINISQYLVSGPVHWTVADEEPAFRGQMYKEVDGVFEPSSSDIEVGRDFKPRREATSSETKNAKAWRKERKARGLPPWVGPGMSLERWNVVGPEVDPSQTSVLKSSKTLRQWADEYCASKKHLKEFTYDRYVYGWNLAALEEAVTAAIRSTYYTGSFEVRFVRTNKYIHIRPDNRLSRTLSNKWLKVLFWVLLIYPFIWLYKRFSGGGKWEVCGGAYALKRWQPVMPEPDTLIQGSEPLPPYSTNNAMDGRIAPTAGGPTRLIGLKEGEWFQMWEGTIKRAVSRRLQTDVPLMRPDDAPTPGVILDGYRAVL</sequence>
<keyword evidence="3" id="KW-1185">Reference proteome</keyword>
<dbReference type="AlphaFoldDB" id="A0AAW0GMY2"/>
<feature type="region of interest" description="Disordered" evidence="1">
    <location>
        <begin position="1"/>
        <end position="54"/>
    </location>
</feature>
<dbReference type="PANTHER" id="PTHR37848:SF1">
    <property type="entry name" value="SUN DOMAIN-CONTAINING PROTEIN"/>
    <property type="match status" value="1"/>
</dbReference>
<protein>
    <submittedName>
        <fullName evidence="2">Uncharacterized protein</fullName>
    </submittedName>
</protein>
<comment type="caution">
    <text evidence="2">The sequence shown here is derived from an EMBL/GenBank/DDBJ whole genome shotgun (WGS) entry which is preliminary data.</text>
</comment>
<reference evidence="2 3" key="1">
    <citation type="submission" date="2022-09" db="EMBL/GenBank/DDBJ databases">
        <authorList>
            <person name="Palmer J.M."/>
        </authorList>
    </citation>
    <scope>NUCLEOTIDE SEQUENCE [LARGE SCALE GENOMIC DNA]</scope>
    <source>
        <strain evidence="2 3">DSM 7382</strain>
    </source>
</reference>
<dbReference type="EMBL" id="JASBNA010000002">
    <property type="protein sequence ID" value="KAK7694703.1"/>
    <property type="molecule type" value="Genomic_DNA"/>
</dbReference>
<feature type="compositionally biased region" description="Basic and acidic residues" evidence="1">
    <location>
        <begin position="1"/>
        <end position="11"/>
    </location>
</feature>
<evidence type="ECO:0000313" key="2">
    <source>
        <dbReference type="EMBL" id="KAK7694703.1"/>
    </source>
</evidence>
<proteinExistence type="predicted"/>
<feature type="compositionally biased region" description="Polar residues" evidence="1">
    <location>
        <begin position="18"/>
        <end position="42"/>
    </location>
</feature>
<evidence type="ECO:0000256" key="1">
    <source>
        <dbReference type="SAM" id="MobiDB-lite"/>
    </source>
</evidence>
<name>A0AAW0GMY2_9APHY</name>
<evidence type="ECO:0000313" key="3">
    <source>
        <dbReference type="Proteomes" id="UP001385951"/>
    </source>
</evidence>